<gene>
    <name evidence="1" type="ORF">HP507_07920</name>
</gene>
<comment type="caution">
    <text evidence="1">The sequence shown here is derived from an EMBL/GenBank/DDBJ whole genome shotgun (WGS) entry which is preliminary data.</text>
</comment>
<sequence>MADDKYDQVLTKAKIKGVSSLDRNELELFKRLTKEGSARGREANRLVD</sequence>
<evidence type="ECO:0000313" key="2">
    <source>
        <dbReference type="Proteomes" id="UP000573001"/>
    </source>
</evidence>
<evidence type="ECO:0000313" key="1">
    <source>
        <dbReference type="EMBL" id="NUU13758.1"/>
    </source>
</evidence>
<dbReference type="RefSeq" id="WP_175351248.1">
    <property type="nucleotide sequence ID" value="NZ_BAAAWQ010000001.1"/>
</dbReference>
<reference evidence="1 2" key="1">
    <citation type="submission" date="2020-05" db="EMBL/GenBank/DDBJ databases">
        <title>Genome Sequencing of Type Strains.</title>
        <authorList>
            <person name="Lemaire J.F."/>
            <person name="Inderbitzin P."/>
            <person name="Gregorio O.A."/>
            <person name="Collins S.B."/>
            <person name="Wespe N."/>
            <person name="Knight-Connoni V."/>
        </authorList>
    </citation>
    <scope>NUCLEOTIDE SEQUENCE [LARGE SCALE GENOMIC DNA]</scope>
    <source>
        <strain evidence="1 2">ATCC 19096</strain>
    </source>
</reference>
<protein>
    <submittedName>
        <fullName evidence="1">Uncharacterized protein</fullName>
    </submittedName>
</protein>
<accession>A0ABX2M8G4</accession>
<keyword evidence="2" id="KW-1185">Reference proteome</keyword>
<dbReference type="Proteomes" id="UP000573001">
    <property type="component" value="Unassembled WGS sequence"/>
</dbReference>
<organism evidence="1 2">
    <name type="scientific">Curtobacterium pusillum</name>
    <dbReference type="NCBI Taxonomy" id="69373"/>
    <lineage>
        <taxon>Bacteria</taxon>
        <taxon>Bacillati</taxon>
        <taxon>Actinomycetota</taxon>
        <taxon>Actinomycetes</taxon>
        <taxon>Micrococcales</taxon>
        <taxon>Microbacteriaceae</taxon>
        <taxon>Curtobacterium</taxon>
    </lineage>
</organism>
<dbReference type="EMBL" id="JABMCE010000072">
    <property type="protein sequence ID" value="NUU13758.1"/>
    <property type="molecule type" value="Genomic_DNA"/>
</dbReference>
<name>A0ABX2M8G4_9MICO</name>
<proteinExistence type="predicted"/>